<dbReference type="AlphaFoldDB" id="A0A7G6E550"/>
<organism evidence="2 3">
    <name type="scientific">Thermanaerosceptrum fracticalcis</name>
    <dbReference type="NCBI Taxonomy" id="1712410"/>
    <lineage>
        <taxon>Bacteria</taxon>
        <taxon>Bacillati</taxon>
        <taxon>Bacillota</taxon>
        <taxon>Clostridia</taxon>
        <taxon>Eubacteriales</taxon>
        <taxon>Peptococcaceae</taxon>
        <taxon>Thermanaerosceptrum</taxon>
    </lineage>
</organism>
<keyword evidence="1" id="KW-0472">Membrane</keyword>
<feature type="transmembrane region" description="Helical" evidence="1">
    <location>
        <begin position="34"/>
        <end position="61"/>
    </location>
</feature>
<protein>
    <recommendedName>
        <fullName evidence="4">Membrane protein YkvI</fullName>
    </recommendedName>
</protein>
<dbReference type="PANTHER" id="PTHR37814:SF1">
    <property type="entry name" value="MEMBRANE PROTEIN"/>
    <property type="match status" value="1"/>
</dbReference>
<reference evidence="2 3" key="1">
    <citation type="journal article" date="2019" name="Front. Microbiol.">
        <title>Thermoanaerosceptrum fracticalcis gen. nov. sp. nov., a Novel Fumarate-Fermenting Microorganism From a Deep Fractured Carbonate Aquifer of the US Great Basin.</title>
        <authorList>
            <person name="Hamilton-Brehm S.D."/>
            <person name="Stewart L.E."/>
            <person name="Zavarin M."/>
            <person name="Caldwell M."/>
            <person name="Lawson P.A."/>
            <person name="Onstott T.C."/>
            <person name="Grzymski J."/>
            <person name="Neveux I."/>
            <person name="Lollar B.S."/>
            <person name="Russell C.E."/>
            <person name="Moser D.P."/>
        </authorList>
    </citation>
    <scope>NUCLEOTIDE SEQUENCE [LARGE SCALE GENOMIC DNA]</scope>
    <source>
        <strain evidence="2 3">DRI-13</strain>
    </source>
</reference>
<feature type="transmembrane region" description="Helical" evidence="1">
    <location>
        <begin position="219"/>
        <end position="244"/>
    </location>
</feature>
<feature type="transmembrane region" description="Helical" evidence="1">
    <location>
        <begin position="298"/>
        <end position="316"/>
    </location>
</feature>
<feature type="transmembrane region" description="Helical" evidence="1">
    <location>
        <begin position="92"/>
        <end position="111"/>
    </location>
</feature>
<evidence type="ECO:0000313" key="2">
    <source>
        <dbReference type="EMBL" id="QNB47204.1"/>
    </source>
</evidence>
<evidence type="ECO:0000256" key="1">
    <source>
        <dbReference type="SAM" id="Phobius"/>
    </source>
</evidence>
<accession>A0A7G6E550</accession>
<feature type="transmembrane region" description="Helical" evidence="1">
    <location>
        <begin position="12"/>
        <end position="28"/>
    </location>
</feature>
<dbReference type="Proteomes" id="UP000515847">
    <property type="component" value="Chromosome"/>
</dbReference>
<dbReference type="OrthoDB" id="4424890at2"/>
<feature type="transmembrane region" description="Helical" evidence="1">
    <location>
        <begin position="117"/>
        <end position="135"/>
    </location>
</feature>
<evidence type="ECO:0008006" key="4">
    <source>
        <dbReference type="Google" id="ProtNLM"/>
    </source>
</evidence>
<sequence length="353" mass="38294">MQKNRQDLTWQIAFTYMGAIVGAGFASGQELLKFFVMFGVQGLAGTLFAGLMFAFLGWLILKTVVREKMQDYHHYLTYLFGKRIVPLVDITLGLYLCLGLAVMLVASGSLFRELYGWPLWGGFTLTAVIVYIALLMGLEGILWLNTALIPGLILMGLGVSGVYISRSGLEMEAVRSGVNLVGDNWLLATLLYVAYNLVTGVVILSSLGHTASAGGTKGVILGGLGLGIMAGVMSLALSLAGGIIAGQDIPMLILASRLHPAAGWVYSLALWFALLTTALCDGYGLLQRMRTIFPYPRYITVFLILLPTIPFIGWRFANVVGIVYPLLGYLGLVLLAAIIYRGLSRRKITGKRR</sequence>
<feature type="transmembrane region" description="Helical" evidence="1">
    <location>
        <begin position="185"/>
        <end position="207"/>
    </location>
</feature>
<keyword evidence="1" id="KW-0812">Transmembrane</keyword>
<gene>
    <name evidence="2" type="ORF">BR63_13385</name>
</gene>
<feature type="transmembrane region" description="Helical" evidence="1">
    <location>
        <begin position="322"/>
        <end position="343"/>
    </location>
</feature>
<feature type="transmembrane region" description="Helical" evidence="1">
    <location>
        <begin position="142"/>
        <end position="165"/>
    </location>
</feature>
<dbReference type="PANTHER" id="PTHR37814">
    <property type="entry name" value="CONSERVED MEMBRANE PROTEIN"/>
    <property type="match status" value="1"/>
</dbReference>
<dbReference type="RefSeq" id="WP_034424081.1">
    <property type="nucleotide sequence ID" value="NZ_CP045798.1"/>
</dbReference>
<dbReference type="EMBL" id="CP045798">
    <property type="protein sequence ID" value="QNB47204.1"/>
    <property type="molecule type" value="Genomic_DNA"/>
</dbReference>
<keyword evidence="1" id="KW-1133">Transmembrane helix</keyword>
<evidence type="ECO:0000313" key="3">
    <source>
        <dbReference type="Proteomes" id="UP000515847"/>
    </source>
</evidence>
<name>A0A7G6E550_THEFR</name>
<feature type="transmembrane region" description="Helical" evidence="1">
    <location>
        <begin position="264"/>
        <end position="286"/>
    </location>
</feature>
<dbReference type="KEGG" id="tfr:BR63_13385"/>
<proteinExistence type="predicted"/>
<dbReference type="InterPro" id="IPR038728">
    <property type="entry name" value="YkvI-like"/>
</dbReference>
<keyword evidence="3" id="KW-1185">Reference proteome</keyword>